<evidence type="ECO:0000256" key="11">
    <source>
        <dbReference type="ARBA" id="ARBA00029362"/>
    </source>
</evidence>
<dbReference type="AlphaFoldDB" id="A0A3B4EV39"/>
<comment type="similarity">
    <text evidence="2 12">Belongs to the peptidase C54 family.</text>
</comment>
<dbReference type="Pfam" id="PF03416">
    <property type="entry name" value="Peptidase_C54"/>
    <property type="match status" value="1"/>
</dbReference>
<dbReference type="GO" id="GO:0019786">
    <property type="term" value="F:protein-phosphatidylethanolamide deconjugating activity"/>
    <property type="evidence" value="ECO:0007669"/>
    <property type="project" value="InterPro"/>
</dbReference>
<protein>
    <recommendedName>
        <fullName evidence="12">Cysteine protease</fullName>
        <ecNumber evidence="12">3.4.22.-</ecNumber>
    </recommendedName>
</protein>
<evidence type="ECO:0000256" key="10">
    <source>
        <dbReference type="ARBA" id="ARBA00029289"/>
    </source>
</evidence>
<comment type="subcellular location">
    <subcellularLocation>
        <location evidence="1 12">Cytoplasm</location>
    </subcellularLocation>
</comment>
<feature type="domain" description="Peptidase C54 catalytic" evidence="13">
    <location>
        <begin position="132"/>
        <end position="434"/>
    </location>
</feature>
<comment type="catalytic activity">
    <reaction evidence="10">
        <text>[protein]-C-terminal L-amino acid-glycyl-phosphatidylserine + H2O = [protein]-C-terminal L-amino acid-glycine + a 1,2-diacyl-sn-glycero-3-phospho-L-serine</text>
        <dbReference type="Rhea" id="RHEA:67576"/>
        <dbReference type="Rhea" id="RHEA-COMP:17324"/>
        <dbReference type="Rhea" id="RHEA-COMP:17326"/>
        <dbReference type="ChEBI" id="CHEBI:15377"/>
        <dbReference type="ChEBI" id="CHEBI:57262"/>
        <dbReference type="ChEBI" id="CHEBI:172940"/>
        <dbReference type="ChEBI" id="CHEBI:172942"/>
    </reaction>
    <physiologicalReaction direction="left-to-right" evidence="10">
        <dbReference type="Rhea" id="RHEA:67577"/>
    </physiologicalReaction>
</comment>
<dbReference type="Ensembl" id="ENSPNYT00000001024.1">
    <property type="protein sequence ID" value="ENSPNYP00000001006.1"/>
    <property type="gene ID" value="ENSPNYG00000000837.1"/>
</dbReference>
<evidence type="ECO:0000259" key="13">
    <source>
        <dbReference type="Pfam" id="PF03416"/>
    </source>
</evidence>
<dbReference type="GeneTree" id="ENSGT00530000063000"/>
<evidence type="ECO:0000256" key="6">
    <source>
        <dbReference type="ARBA" id="ARBA00022801"/>
    </source>
</evidence>
<accession>A0A3B4EV39</accession>
<dbReference type="GO" id="GO:0004197">
    <property type="term" value="F:cysteine-type endopeptidase activity"/>
    <property type="evidence" value="ECO:0007669"/>
    <property type="project" value="TreeGrafter"/>
</dbReference>
<evidence type="ECO:0000256" key="12">
    <source>
        <dbReference type="RuleBase" id="RU363115"/>
    </source>
</evidence>
<dbReference type="GO" id="GO:0000423">
    <property type="term" value="P:mitophagy"/>
    <property type="evidence" value="ECO:0007669"/>
    <property type="project" value="TreeGrafter"/>
</dbReference>
<dbReference type="GO" id="GO:0016485">
    <property type="term" value="P:protein processing"/>
    <property type="evidence" value="ECO:0007669"/>
    <property type="project" value="TreeGrafter"/>
</dbReference>
<keyword evidence="4 12" id="KW-0963">Cytoplasm</keyword>
<evidence type="ECO:0000256" key="9">
    <source>
        <dbReference type="ARBA" id="ARBA00023006"/>
    </source>
</evidence>
<evidence type="ECO:0000256" key="8">
    <source>
        <dbReference type="ARBA" id="ARBA00022927"/>
    </source>
</evidence>
<dbReference type="PANTHER" id="PTHR22624">
    <property type="entry name" value="CYSTEINE PROTEASE ATG4"/>
    <property type="match status" value="1"/>
</dbReference>
<dbReference type="GO" id="GO:0005737">
    <property type="term" value="C:cytoplasm"/>
    <property type="evidence" value="ECO:0007669"/>
    <property type="project" value="UniProtKB-SubCell"/>
</dbReference>
<evidence type="ECO:0000256" key="3">
    <source>
        <dbReference type="ARBA" id="ARBA00022448"/>
    </source>
</evidence>
<dbReference type="GO" id="GO:0034727">
    <property type="term" value="P:piecemeal microautophagy of the nucleus"/>
    <property type="evidence" value="ECO:0007669"/>
    <property type="project" value="TreeGrafter"/>
</dbReference>
<dbReference type="GO" id="GO:0035973">
    <property type="term" value="P:aggrephagy"/>
    <property type="evidence" value="ECO:0007669"/>
    <property type="project" value="TreeGrafter"/>
</dbReference>
<comment type="function">
    <text evidence="12">Cysteine protease that plays a key role in autophagy by mediating both proteolytic activation and delipidation of ATG8 family proteins.</text>
</comment>
<name>A0A3B4EV39_9CICH</name>
<gene>
    <name evidence="14" type="primary">ATG4D</name>
</gene>
<dbReference type="STRING" id="303518.ENSPNYP00000001006"/>
<proteinExistence type="inferred from homology"/>
<evidence type="ECO:0000256" key="7">
    <source>
        <dbReference type="ARBA" id="ARBA00022807"/>
    </source>
</evidence>
<evidence type="ECO:0000313" key="14">
    <source>
        <dbReference type="Ensembl" id="ENSPNYP00000001006.1"/>
    </source>
</evidence>
<dbReference type="GO" id="GO:0015031">
    <property type="term" value="P:protein transport"/>
    <property type="evidence" value="ECO:0007669"/>
    <property type="project" value="UniProtKB-KW"/>
</dbReference>
<keyword evidence="5 12" id="KW-0645">Protease</keyword>
<dbReference type="GO" id="GO:0000045">
    <property type="term" value="P:autophagosome assembly"/>
    <property type="evidence" value="ECO:0007669"/>
    <property type="project" value="TreeGrafter"/>
</dbReference>
<reference evidence="14" key="1">
    <citation type="submission" date="2023-09" db="UniProtKB">
        <authorList>
            <consortium name="Ensembl"/>
        </authorList>
    </citation>
    <scope>IDENTIFICATION</scope>
</reference>
<comment type="catalytic activity">
    <reaction evidence="11">
        <text>[protein]-C-terminal L-amino acid-glycyl-phosphatidylethanolamide + H2O = [protein]-C-terminal L-amino acid-glycine + a 1,2-diacyl-sn-glycero-3-phosphoethanolamine</text>
        <dbReference type="Rhea" id="RHEA:67548"/>
        <dbReference type="Rhea" id="RHEA-COMP:17323"/>
        <dbReference type="Rhea" id="RHEA-COMP:17324"/>
        <dbReference type="ChEBI" id="CHEBI:15377"/>
        <dbReference type="ChEBI" id="CHEBI:64612"/>
        <dbReference type="ChEBI" id="CHEBI:172940"/>
        <dbReference type="ChEBI" id="CHEBI:172941"/>
    </reaction>
    <physiologicalReaction direction="left-to-right" evidence="11">
        <dbReference type="Rhea" id="RHEA:67549"/>
    </physiologicalReaction>
</comment>
<evidence type="ECO:0000256" key="2">
    <source>
        <dbReference type="ARBA" id="ARBA00010958"/>
    </source>
</evidence>
<evidence type="ECO:0000256" key="4">
    <source>
        <dbReference type="ARBA" id="ARBA00022490"/>
    </source>
</evidence>
<dbReference type="PANTHER" id="PTHR22624:SF36">
    <property type="entry name" value="CYSTEINE PROTEASE ATG4D"/>
    <property type="match status" value="1"/>
</dbReference>
<dbReference type="InterPro" id="IPR005078">
    <property type="entry name" value="Peptidase_C54"/>
</dbReference>
<keyword evidence="6 12" id="KW-0378">Hydrolase</keyword>
<keyword evidence="7" id="KW-0788">Thiol protease</keyword>
<sequence length="494" mass="56046">MKPSTSSAQFVGQSTADDLMDDWVFFSTESAVSQGLEDSRDDQEAEDKGRFKDKLVSAWNSVKYGQFFFCQRLKISDVVSRPACPPCFLKINSYRFSISGWTLKQKSKFSKRSPVFMLGKSYELKDEVDQQHFRWCFASLLWFTYRRGFRPLPGSSLTTDSGWGCVLRSSQMLLAQGLLLHLMPPGCTWSGNQRVVKDDMDLMHSVNDGFSSSERESKRSRHLSWGSILDRPVESTHRRILRWFADNPTAPFGIHRLVELGKSSGKKAGDWYGPSIAAHILRKAVEAAVVDLPNLVVYVAQDCTIYLQDVRKLCERPLPQHWKSVLILVPVRLGGQDLNPSYITSVKKLLMLECCIGIIGGKPKHSLFFVGFQDDHLLYLDPHYCQPTVDVTNNFPLESFHCKNPRKMPFSRMDPSCTIGFYAKGQMEFESLCASVNEAVSASAETYPMFIFEEGKTREEARANTPTHSVTFLQRKTQLGRVDTNNSMDEFVLL</sequence>
<keyword evidence="8 12" id="KW-0653">Protein transport</keyword>
<evidence type="ECO:0000256" key="5">
    <source>
        <dbReference type="ARBA" id="ARBA00022670"/>
    </source>
</evidence>
<organism evidence="14">
    <name type="scientific">Pundamilia nyererei</name>
    <dbReference type="NCBI Taxonomy" id="303518"/>
    <lineage>
        <taxon>Eukaryota</taxon>
        <taxon>Metazoa</taxon>
        <taxon>Chordata</taxon>
        <taxon>Craniata</taxon>
        <taxon>Vertebrata</taxon>
        <taxon>Euteleostomi</taxon>
        <taxon>Actinopterygii</taxon>
        <taxon>Neopterygii</taxon>
        <taxon>Teleostei</taxon>
        <taxon>Neoteleostei</taxon>
        <taxon>Acanthomorphata</taxon>
        <taxon>Ovalentaria</taxon>
        <taxon>Cichlomorphae</taxon>
        <taxon>Cichliformes</taxon>
        <taxon>Cichlidae</taxon>
        <taxon>African cichlids</taxon>
        <taxon>Pseudocrenilabrinae</taxon>
        <taxon>Haplochromini</taxon>
        <taxon>Pundamilia</taxon>
    </lineage>
</organism>
<dbReference type="EC" id="3.4.22.-" evidence="12"/>
<dbReference type="SUPFAM" id="SSF54001">
    <property type="entry name" value="Cysteine proteinases"/>
    <property type="match status" value="1"/>
</dbReference>
<keyword evidence="3" id="KW-0813">Transport</keyword>
<keyword evidence="9 12" id="KW-0072">Autophagy</keyword>
<evidence type="ECO:0000256" key="1">
    <source>
        <dbReference type="ARBA" id="ARBA00004496"/>
    </source>
</evidence>
<dbReference type="InterPro" id="IPR038765">
    <property type="entry name" value="Papain-like_cys_pep_sf"/>
</dbReference>
<dbReference type="InterPro" id="IPR046792">
    <property type="entry name" value="Peptidase_C54_cat"/>
</dbReference>